<evidence type="ECO:0000256" key="3">
    <source>
        <dbReference type="ARBA" id="ARBA00023163"/>
    </source>
</evidence>
<dbReference type="EMBL" id="JACHGK010000004">
    <property type="protein sequence ID" value="MBB6445015.1"/>
    <property type="molecule type" value="Genomic_DNA"/>
</dbReference>
<protein>
    <submittedName>
        <fullName evidence="5">Putative ArsR family transcriptional regulator</fullName>
    </submittedName>
</protein>
<organism evidence="5 6">
    <name type="scientific">Bacillus benzoevorans</name>
    <dbReference type="NCBI Taxonomy" id="1456"/>
    <lineage>
        <taxon>Bacteria</taxon>
        <taxon>Bacillati</taxon>
        <taxon>Bacillota</taxon>
        <taxon>Bacilli</taxon>
        <taxon>Bacillales</taxon>
        <taxon>Bacillaceae</taxon>
        <taxon>Bacillus</taxon>
    </lineage>
</organism>
<dbReference type="InterPro" id="IPR036390">
    <property type="entry name" value="WH_DNA-bd_sf"/>
</dbReference>
<keyword evidence="2" id="KW-0238">DNA-binding</keyword>
<dbReference type="GO" id="GO:0003700">
    <property type="term" value="F:DNA-binding transcription factor activity"/>
    <property type="evidence" value="ECO:0007669"/>
    <property type="project" value="InterPro"/>
</dbReference>
<dbReference type="PANTHER" id="PTHR30363">
    <property type="entry name" value="HTH-TYPE TRANSCRIPTIONAL REGULATOR SRLR-RELATED"/>
    <property type="match status" value="1"/>
</dbReference>
<name>A0A7X0LV06_9BACI</name>
<dbReference type="Pfam" id="PF13412">
    <property type="entry name" value="HTH_24"/>
    <property type="match status" value="1"/>
</dbReference>
<dbReference type="Gene3D" id="1.10.10.10">
    <property type="entry name" value="Winged helix-like DNA-binding domain superfamily/Winged helix DNA-binding domain"/>
    <property type="match status" value="1"/>
</dbReference>
<evidence type="ECO:0000256" key="1">
    <source>
        <dbReference type="ARBA" id="ARBA00023015"/>
    </source>
</evidence>
<feature type="domain" description="HTH deoR-type" evidence="4">
    <location>
        <begin position="4"/>
        <end position="71"/>
    </location>
</feature>
<dbReference type="PROSITE" id="PS51000">
    <property type="entry name" value="HTH_DEOR_2"/>
    <property type="match status" value="1"/>
</dbReference>
<evidence type="ECO:0000313" key="5">
    <source>
        <dbReference type="EMBL" id="MBB6445015.1"/>
    </source>
</evidence>
<dbReference type="AlphaFoldDB" id="A0A7X0LV06"/>
<evidence type="ECO:0000256" key="2">
    <source>
        <dbReference type="ARBA" id="ARBA00023125"/>
    </source>
</evidence>
<comment type="caution">
    <text evidence="5">The sequence shown here is derived from an EMBL/GenBank/DDBJ whole genome shotgun (WGS) entry which is preliminary data.</text>
</comment>
<sequence length="209" mass="24473">MISAGNTKEQILALLKQNGSMTIMELANEINITEMAVRRHIQTLEREKLVRSDVKKQTMGRPSKVYRLAEQGEDYFPKKYKEFSMELLKGLIEAGQEELLKDILQKRKMRLLEKYKNDLKQEELQERLEKLMDIQELDGYMPQMEMENGETHFKELNCPYIDVAKEFPQLCQVEIEFIKEFLGLSSITVETSMSEGHSCCHYIFPSHKS</sequence>
<evidence type="ECO:0000313" key="6">
    <source>
        <dbReference type="Proteomes" id="UP000531594"/>
    </source>
</evidence>
<dbReference type="InterPro" id="IPR001034">
    <property type="entry name" value="DeoR_HTH"/>
</dbReference>
<dbReference type="GO" id="GO:0003677">
    <property type="term" value="F:DNA binding"/>
    <property type="evidence" value="ECO:0007669"/>
    <property type="project" value="UniProtKB-KW"/>
</dbReference>
<dbReference type="Proteomes" id="UP000531594">
    <property type="component" value="Unassembled WGS sequence"/>
</dbReference>
<dbReference type="PANTHER" id="PTHR30363:SF28">
    <property type="entry name" value="TRANSCRIPTIONAL REGULATORY PROTEIN-RELATED"/>
    <property type="match status" value="1"/>
</dbReference>
<reference evidence="5 6" key="1">
    <citation type="submission" date="2020-08" db="EMBL/GenBank/DDBJ databases">
        <title>Genomic Encyclopedia of Type Strains, Phase IV (KMG-IV): sequencing the most valuable type-strain genomes for metagenomic binning, comparative biology and taxonomic classification.</title>
        <authorList>
            <person name="Goeker M."/>
        </authorList>
    </citation>
    <scope>NUCLEOTIDE SEQUENCE [LARGE SCALE GENOMIC DNA]</scope>
    <source>
        <strain evidence="5 6">DSM 5391</strain>
    </source>
</reference>
<evidence type="ECO:0000259" key="4">
    <source>
        <dbReference type="PROSITE" id="PS51000"/>
    </source>
</evidence>
<proteinExistence type="predicted"/>
<keyword evidence="3" id="KW-0804">Transcription</keyword>
<keyword evidence="6" id="KW-1185">Reference proteome</keyword>
<keyword evidence="1" id="KW-0805">Transcription regulation</keyword>
<dbReference type="SMART" id="SM00420">
    <property type="entry name" value="HTH_DEOR"/>
    <property type="match status" value="1"/>
</dbReference>
<dbReference type="InterPro" id="IPR011991">
    <property type="entry name" value="ArsR-like_HTH"/>
</dbReference>
<dbReference type="RefSeq" id="WP_184524663.1">
    <property type="nucleotide sequence ID" value="NZ_JACHGK010000004.1"/>
</dbReference>
<dbReference type="CDD" id="cd00090">
    <property type="entry name" value="HTH_ARSR"/>
    <property type="match status" value="1"/>
</dbReference>
<gene>
    <name evidence="5" type="ORF">HNR53_001625</name>
</gene>
<dbReference type="InterPro" id="IPR050313">
    <property type="entry name" value="Carb_Metab_HTH_regulators"/>
</dbReference>
<accession>A0A7X0LV06</accession>
<dbReference type="InterPro" id="IPR036388">
    <property type="entry name" value="WH-like_DNA-bd_sf"/>
</dbReference>
<dbReference type="SUPFAM" id="SSF46785">
    <property type="entry name" value="Winged helix' DNA-binding domain"/>
    <property type="match status" value="1"/>
</dbReference>